<sequence>MIGHESRYKPYVLRVNVNCVANESDNRENGRYVTFKCFGFNCFGKIISASVNMSKVESAITMTREKLHSLDKNLVLWDHEDIIYNVMNLTMLDAADLEMVQKSKIYQTLDMKKQLNQKLETQIDRIPNESFNKGMKISKTKHDNVNVNSLSGESAGTAFVKKEPRLRMHDPEILRSIIMKKEESKKRIESDISSIMDRINELSPLINATDICSIMVNKIVDFMKLLNEKIQIMDDLRHKDFAVFKTSRYNVNVDSDKGVVMVPGIRTGFPVDGYATAMTREKPKHVVSILMRKCIDPSLKEGAKIRDDYDKNNFIMRLGESHLTDFAHHLRGIQEYGMNEYKACLRQVRKALEDFNRPDRAVKKPKNETIITIEDDDEKTMKSVNKKFMLDEPSTSRKTSSFDYDEDDNFSRFPSSLSKKRFFDDETSSASSNESDSSTRHYEPKKKYRISDQDSDAE</sequence>
<protein>
    <submittedName>
        <fullName evidence="2">Uncharacterized protein</fullName>
    </submittedName>
</protein>
<feature type="region of interest" description="Disordered" evidence="1">
    <location>
        <begin position="384"/>
        <end position="458"/>
    </location>
</feature>
<proteinExistence type="predicted"/>
<reference evidence="3" key="1">
    <citation type="submission" date="2011-08" db="EMBL/GenBank/DDBJ databases">
        <authorList>
            <person name="Rombauts S."/>
        </authorList>
    </citation>
    <scope>NUCLEOTIDE SEQUENCE</scope>
    <source>
        <strain evidence="3">London</strain>
    </source>
</reference>
<dbReference type="HOGENOM" id="CLU_597645_0_0_1"/>
<accession>T1L651</accession>
<keyword evidence="3" id="KW-1185">Reference proteome</keyword>
<dbReference type="EMBL" id="CAEY01001629">
    <property type="status" value="NOT_ANNOTATED_CDS"/>
    <property type="molecule type" value="Genomic_DNA"/>
</dbReference>
<organism evidence="2 3">
    <name type="scientific">Tetranychus urticae</name>
    <name type="common">Two-spotted spider mite</name>
    <dbReference type="NCBI Taxonomy" id="32264"/>
    <lineage>
        <taxon>Eukaryota</taxon>
        <taxon>Metazoa</taxon>
        <taxon>Ecdysozoa</taxon>
        <taxon>Arthropoda</taxon>
        <taxon>Chelicerata</taxon>
        <taxon>Arachnida</taxon>
        <taxon>Acari</taxon>
        <taxon>Acariformes</taxon>
        <taxon>Trombidiformes</taxon>
        <taxon>Prostigmata</taxon>
        <taxon>Eleutherengona</taxon>
        <taxon>Raphignathae</taxon>
        <taxon>Tetranychoidea</taxon>
        <taxon>Tetranychidae</taxon>
        <taxon>Tetranychus</taxon>
    </lineage>
</organism>
<dbReference type="Proteomes" id="UP000015104">
    <property type="component" value="Unassembled WGS sequence"/>
</dbReference>
<name>T1L651_TETUR</name>
<evidence type="ECO:0000256" key="1">
    <source>
        <dbReference type="SAM" id="MobiDB-lite"/>
    </source>
</evidence>
<reference evidence="2" key="2">
    <citation type="submission" date="2015-06" db="UniProtKB">
        <authorList>
            <consortium name="EnsemblMetazoa"/>
        </authorList>
    </citation>
    <scope>IDENTIFICATION</scope>
</reference>
<evidence type="ECO:0000313" key="3">
    <source>
        <dbReference type="Proteomes" id="UP000015104"/>
    </source>
</evidence>
<dbReference type="AlphaFoldDB" id="T1L651"/>
<dbReference type="EnsemblMetazoa" id="tetur61g00010.1">
    <property type="protein sequence ID" value="tetur61g00010.1"/>
    <property type="gene ID" value="tetur61g00010"/>
</dbReference>
<evidence type="ECO:0000313" key="2">
    <source>
        <dbReference type="EnsemblMetazoa" id="tetur61g00010.1"/>
    </source>
</evidence>